<dbReference type="RefSeq" id="WP_067874862.1">
    <property type="nucleotide sequence ID" value="NZ_CP013979.1"/>
</dbReference>
<dbReference type="Proteomes" id="UP000078437">
    <property type="component" value="Chromosome"/>
</dbReference>
<feature type="chain" id="PRO_5039386001" description="Lipopolysaccharide assembly protein A domain-containing protein" evidence="3">
    <location>
        <begin position="21"/>
        <end position="124"/>
    </location>
</feature>
<protein>
    <recommendedName>
        <fullName evidence="6">Lipopolysaccharide assembly protein A domain-containing protein</fullName>
    </recommendedName>
</protein>
<dbReference type="AlphaFoldDB" id="A0A191WE15"/>
<evidence type="ECO:0000256" key="3">
    <source>
        <dbReference type="SAM" id="SignalP"/>
    </source>
</evidence>
<accession>A0A191WE15</accession>
<evidence type="ECO:0008006" key="6">
    <source>
        <dbReference type="Google" id="ProtNLM"/>
    </source>
</evidence>
<evidence type="ECO:0000256" key="1">
    <source>
        <dbReference type="SAM" id="MobiDB-lite"/>
    </source>
</evidence>
<keyword evidence="2" id="KW-0812">Transmembrane</keyword>
<feature type="region of interest" description="Disordered" evidence="1">
    <location>
        <begin position="80"/>
        <end position="124"/>
    </location>
</feature>
<reference evidence="5" key="2">
    <citation type="submission" date="2016-01" db="EMBL/GenBank/DDBJ databases">
        <title>Complete genome sequence of Agromyces aureus AR33T and comparison with related organisms.</title>
        <authorList>
            <person name="Corretto E."/>
            <person name="Antonielli L."/>
            <person name="Sessitsch A."/>
            <person name="Brader G."/>
        </authorList>
    </citation>
    <scope>NUCLEOTIDE SEQUENCE [LARGE SCALE GENOMIC DNA]</scope>
    <source>
        <strain evidence="5">AR33</strain>
    </source>
</reference>
<name>A0A191WE15_9MICO</name>
<sequence length="124" mass="13107">MSAATALLSAQVALAPLVRAADDQEFDPNDVTPGVWGFVITFAVMVAVLLLVLDMTRRIRRTNYRAEVQQELAREMAEADAANQGQVAKTDAAASVTGTARVEPHDADPNATGDDAASGDRPAR</sequence>
<keyword evidence="5" id="KW-1185">Reference proteome</keyword>
<organism evidence="4 5">
    <name type="scientific">Agromyces aureus</name>
    <dbReference type="NCBI Taxonomy" id="453304"/>
    <lineage>
        <taxon>Bacteria</taxon>
        <taxon>Bacillati</taxon>
        <taxon>Actinomycetota</taxon>
        <taxon>Actinomycetes</taxon>
        <taxon>Micrococcales</taxon>
        <taxon>Microbacteriaceae</taxon>
        <taxon>Agromyces</taxon>
    </lineage>
</organism>
<evidence type="ECO:0000313" key="4">
    <source>
        <dbReference type="EMBL" id="ANJ26511.1"/>
    </source>
</evidence>
<evidence type="ECO:0000256" key="2">
    <source>
        <dbReference type="SAM" id="Phobius"/>
    </source>
</evidence>
<keyword evidence="2" id="KW-1133">Transmembrane helix</keyword>
<reference evidence="4 5" key="1">
    <citation type="journal article" date="2016" name="Int. J. Syst. Evol. Microbiol.">
        <title>Agromyces aureus sp. nov., isolated from the rhizosphere of Salix caprea L. grown in a heavy-metal-contaminated soil.</title>
        <authorList>
            <person name="Corretto E."/>
            <person name="Antonielli L."/>
            <person name="Sessitsch A."/>
            <person name="Compant S."/>
            <person name="Gorfer M."/>
            <person name="Kuffner M."/>
            <person name="Brader G."/>
        </authorList>
    </citation>
    <scope>NUCLEOTIDE SEQUENCE [LARGE SCALE GENOMIC DNA]</scope>
    <source>
        <strain evidence="4 5">AR33</strain>
    </source>
</reference>
<proteinExistence type="predicted"/>
<keyword evidence="3" id="KW-0732">Signal</keyword>
<feature type="transmembrane region" description="Helical" evidence="2">
    <location>
        <begin position="36"/>
        <end position="53"/>
    </location>
</feature>
<dbReference type="EMBL" id="CP013979">
    <property type="protein sequence ID" value="ANJ26511.1"/>
    <property type="molecule type" value="Genomic_DNA"/>
</dbReference>
<evidence type="ECO:0000313" key="5">
    <source>
        <dbReference type="Proteomes" id="UP000078437"/>
    </source>
</evidence>
<feature type="signal peptide" evidence="3">
    <location>
        <begin position="1"/>
        <end position="20"/>
    </location>
</feature>
<dbReference type="KEGG" id="agy:ATC03_07025"/>
<dbReference type="OrthoDB" id="5122705at2"/>
<keyword evidence="2" id="KW-0472">Membrane</keyword>
<gene>
    <name evidence="4" type="ORF">ATC03_07025</name>
</gene>
<dbReference type="STRING" id="453304.ATC03_07025"/>